<sequence length="241" mass="25292">MNAILALGLALLTLLILVQGRYGLVTLISILINLGLMILTVILIAGGFNPVVVSVVVGLMILATTIFMNQAKPDVAGPAFVASLLVMAVFVGLVMLVFYFSQTAGFGNEDGETLEGFSTAIGVSFQQILIATGLMSTLGAIAEAAIAVSAGLATNEIQPGAGQSAMLAEIIGTAINTLFFGFFGGFSALFIWFARLSYSFSQIINNKVFVGELLEVLLAVIAVIMTVPTTAWIVHSRQRRG</sequence>
<reference evidence="2 3" key="1">
    <citation type="journal article" date="2015" name="Genome Announc.">
        <title>Expanding the biotechnology potential of lactobacilli through comparative genomics of 213 strains and associated genera.</title>
        <authorList>
            <person name="Sun Z."/>
            <person name="Harris H.M."/>
            <person name="McCann A."/>
            <person name="Guo C."/>
            <person name="Argimon S."/>
            <person name="Zhang W."/>
            <person name="Yang X."/>
            <person name="Jeffery I.B."/>
            <person name="Cooney J.C."/>
            <person name="Kagawa T.F."/>
            <person name="Liu W."/>
            <person name="Song Y."/>
            <person name="Salvetti E."/>
            <person name="Wrobel A."/>
            <person name="Rasinkangas P."/>
            <person name="Parkhill J."/>
            <person name="Rea M.C."/>
            <person name="O'Sullivan O."/>
            <person name="Ritari J."/>
            <person name="Douillard F.P."/>
            <person name="Paul Ross R."/>
            <person name="Yang R."/>
            <person name="Briner A.E."/>
            <person name="Felis G.E."/>
            <person name="de Vos W.M."/>
            <person name="Barrangou R."/>
            <person name="Klaenhammer T.R."/>
            <person name="Caufield P.W."/>
            <person name="Cui Y."/>
            <person name="Zhang H."/>
            <person name="O'Toole P.W."/>
        </authorList>
    </citation>
    <scope>NUCLEOTIDE SEQUENCE [LARGE SCALE GENOMIC DNA]</scope>
    <source>
        <strain evidence="2 3">DSM 23927</strain>
    </source>
</reference>
<feature type="transmembrane region" description="Helical" evidence="1">
    <location>
        <begin position="128"/>
        <end position="153"/>
    </location>
</feature>
<feature type="transmembrane region" description="Helical" evidence="1">
    <location>
        <begin position="75"/>
        <end position="100"/>
    </location>
</feature>
<keyword evidence="3" id="KW-1185">Reference proteome</keyword>
<dbReference type="PATRIC" id="fig|1423727.3.peg.1713"/>
<protein>
    <submittedName>
        <fullName evidence="2">Multitransmembrane protein</fullName>
    </submittedName>
</protein>
<accession>A0A0R2AX54</accession>
<name>A0A0R2AX54_9LACO</name>
<keyword evidence="1" id="KW-0812">Transmembrane</keyword>
<dbReference type="AlphaFoldDB" id="A0A0R2AX54"/>
<keyword evidence="1" id="KW-1133">Transmembrane helix</keyword>
<proteinExistence type="predicted"/>
<dbReference type="OrthoDB" id="2414035at2"/>
<evidence type="ECO:0000313" key="3">
    <source>
        <dbReference type="Proteomes" id="UP000051672"/>
    </source>
</evidence>
<feature type="transmembrane region" description="Helical" evidence="1">
    <location>
        <begin position="165"/>
        <end position="193"/>
    </location>
</feature>
<dbReference type="PANTHER" id="PTHR41771">
    <property type="entry name" value="MEMBRANE PROTEIN-RELATED"/>
    <property type="match status" value="1"/>
</dbReference>
<feature type="transmembrane region" description="Helical" evidence="1">
    <location>
        <begin position="213"/>
        <end position="234"/>
    </location>
</feature>
<dbReference type="STRING" id="1423727.FC34_GL001691"/>
<evidence type="ECO:0000313" key="2">
    <source>
        <dbReference type="EMBL" id="KRM71575.1"/>
    </source>
</evidence>
<dbReference type="Pfam" id="PF07907">
    <property type="entry name" value="YibE_F"/>
    <property type="match status" value="1"/>
</dbReference>
<dbReference type="PIRSF" id="PIRSF031503">
    <property type="entry name" value="UCP031503_mp"/>
    <property type="match status" value="1"/>
</dbReference>
<evidence type="ECO:0000256" key="1">
    <source>
        <dbReference type="SAM" id="Phobius"/>
    </source>
</evidence>
<dbReference type="InterPro" id="IPR012507">
    <property type="entry name" value="YibE_F"/>
</dbReference>
<dbReference type="PANTHER" id="PTHR41771:SF1">
    <property type="entry name" value="MEMBRANE PROTEIN"/>
    <property type="match status" value="1"/>
</dbReference>
<dbReference type="Proteomes" id="UP000051672">
    <property type="component" value="Unassembled WGS sequence"/>
</dbReference>
<dbReference type="RefSeq" id="WP_057894960.1">
    <property type="nucleotide sequence ID" value="NZ_AYZQ01000004.1"/>
</dbReference>
<organism evidence="2 3">
    <name type="scientific">Lacticaseibacillus brantae DSM 23927</name>
    <dbReference type="NCBI Taxonomy" id="1423727"/>
    <lineage>
        <taxon>Bacteria</taxon>
        <taxon>Bacillati</taxon>
        <taxon>Bacillota</taxon>
        <taxon>Bacilli</taxon>
        <taxon>Lactobacillales</taxon>
        <taxon>Lactobacillaceae</taxon>
        <taxon>Lacticaseibacillus</taxon>
    </lineage>
</organism>
<comment type="caution">
    <text evidence="2">The sequence shown here is derived from an EMBL/GenBank/DDBJ whole genome shotgun (WGS) entry which is preliminary data.</text>
</comment>
<gene>
    <name evidence="2" type="ORF">FC34_GL001691</name>
</gene>
<dbReference type="InterPro" id="IPR014564">
    <property type="entry name" value="UCP031503_TM"/>
</dbReference>
<keyword evidence="1" id="KW-0472">Membrane</keyword>
<feature type="transmembrane region" description="Helical" evidence="1">
    <location>
        <begin position="30"/>
        <end position="63"/>
    </location>
</feature>
<dbReference type="EMBL" id="AYZQ01000004">
    <property type="protein sequence ID" value="KRM71575.1"/>
    <property type="molecule type" value="Genomic_DNA"/>
</dbReference>